<dbReference type="Pfam" id="PF00578">
    <property type="entry name" value="AhpC-TSA"/>
    <property type="match status" value="1"/>
</dbReference>
<gene>
    <name evidence="2" type="ORF">METZ01_LOCUS505180</name>
</gene>
<dbReference type="PROSITE" id="PS51352">
    <property type="entry name" value="THIOREDOXIN_2"/>
    <property type="match status" value="1"/>
</dbReference>
<dbReference type="AlphaFoldDB" id="A0A383E692"/>
<dbReference type="InterPro" id="IPR013766">
    <property type="entry name" value="Thioredoxin_domain"/>
</dbReference>
<dbReference type="GO" id="GO:0016491">
    <property type="term" value="F:oxidoreductase activity"/>
    <property type="evidence" value="ECO:0007669"/>
    <property type="project" value="InterPro"/>
</dbReference>
<feature type="domain" description="Thioredoxin" evidence="1">
    <location>
        <begin position="2"/>
        <end position="155"/>
    </location>
</feature>
<dbReference type="PANTHER" id="PTHR43640">
    <property type="entry name" value="OS07G0260300 PROTEIN"/>
    <property type="match status" value="1"/>
</dbReference>
<dbReference type="InterPro" id="IPR000866">
    <property type="entry name" value="AhpC/TSA"/>
</dbReference>
<accession>A0A383E692</accession>
<dbReference type="Gene3D" id="3.40.30.10">
    <property type="entry name" value="Glutaredoxin"/>
    <property type="match status" value="1"/>
</dbReference>
<dbReference type="InterPro" id="IPR036249">
    <property type="entry name" value="Thioredoxin-like_sf"/>
</dbReference>
<dbReference type="InterPro" id="IPR047262">
    <property type="entry name" value="PRX-like1"/>
</dbReference>
<name>A0A383E692_9ZZZZ</name>
<reference evidence="2" key="1">
    <citation type="submission" date="2018-05" db="EMBL/GenBank/DDBJ databases">
        <authorList>
            <person name="Lanie J.A."/>
            <person name="Ng W.-L."/>
            <person name="Kazmierczak K.M."/>
            <person name="Andrzejewski T.M."/>
            <person name="Davidsen T.M."/>
            <person name="Wayne K.J."/>
            <person name="Tettelin H."/>
            <person name="Glass J.I."/>
            <person name="Rusch D."/>
            <person name="Podicherti R."/>
            <person name="Tsui H.-C.T."/>
            <person name="Winkler M.E."/>
        </authorList>
    </citation>
    <scope>NUCLEOTIDE SEQUENCE</scope>
</reference>
<sequence length="156" mass="16759">MVELGTPAPGFSLPSTDGSTVSLSDLEGSPLLMMFICNHCPFVLHLREHLAEASKGYQARGVKVIGISANDVSTHPDDSFEKMVEEVAGAGYTFPYLYDESQDVAQSYRAACTPDFFLYDSSHKLVYRGQYDDSRPDNGAPTGADLSAAIDALLAG</sequence>
<dbReference type="SUPFAM" id="SSF52833">
    <property type="entry name" value="Thioredoxin-like"/>
    <property type="match status" value="1"/>
</dbReference>
<dbReference type="CDD" id="cd02969">
    <property type="entry name" value="PRX_like1"/>
    <property type="match status" value="1"/>
</dbReference>
<proteinExistence type="predicted"/>
<organism evidence="2">
    <name type="scientific">marine metagenome</name>
    <dbReference type="NCBI Taxonomy" id="408172"/>
    <lineage>
        <taxon>unclassified sequences</taxon>
        <taxon>metagenomes</taxon>
        <taxon>ecological metagenomes</taxon>
    </lineage>
</organism>
<dbReference type="EMBL" id="UINC01223223">
    <property type="protein sequence ID" value="SVE52326.1"/>
    <property type="molecule type" value="Genomic_DNA"/>
</dbReference>
<evidence type="ECO:0000259" key="1">
    <source>
        <dbReference type="PROSITE" id="PS51352"/>
    </source>
</evidence>
<feature type="non-terminal residue" evidence="2">
    <location>
        <position position="156"/>
    </location>
</feature>
<dbReference type="PANTHER" id="PTHR43640:SF1">
    <property type="entry name" value="THIOREDOXIN-DEPENDENT PEROXIREDOXIN"/>
    <property type="match status" value="1"/>
</dbReference>
<evidence type="ECO:0000313" key="2">
    <source>
        <dbReference type="EMBL" id="SVE52326.1"/>
    </source>
</evidence>
<protein>
    <recommendedName>
        <fullName evidence="1">Thioredoxin domain-containing protein</fullName>
    </recommendedName>
</protein>
<dbReference type="GO" id="GO:0016209">
    <property type="term" value="F:antioxidant activity"/>
    <property type="evidence" value="ECO:0007669"/>
    <property type="project" value="InterPro"/>
</dbReference>